<dbReference type="EMBL" id="PGTY01000004">
    <property type="protein sequence ID" value="PJI84382.1"/>
    <property type="molecule type" value="Genomic_DNA"/>
</dbReference>
<evidence type="ECO:0000256" key="3">
    <source>
        <dbReference type="ARBA" id="ARBA00022840"/>
    </source>
</evidence>
<proteinExistence type="predicted"/>
<dbReference type="PANTHER" id="PTHR42781">
    <property type="entry name" value="SPERMIDINE/PUTRESCINE IMPORT ATP-BINDING PROTEIN POTA"/>
    <property type="match status" value="1"/>
</dbReference>
<dbReference type="PROSITE" id="PS50893">
    <property type="entry name" value="ABC_TRANSPORTER_2"/>
    <property type="match status" value="1"/>
</dbReference>
<protein>
    <submittedName>
        <fullName evidence="5">Tungstate transport system ATP-binding protein</fullName>
    </submittedName>
</protein>
<dbReference type="GO" id="GO:0016887">
    <property type="term" value="F:ATP hydrolysis activity"/>
    <property type="evidence" value="ECO:0007669"/>
    <property type="project" value="InterPro"/>
</dbReference>
<comment type="caution">
    <text evidence="5">The sequence shown here is derived from an EMBL/GenBank/DDBJ whole genome shotgun (WGS) entry which is preliminary data.</text>
</comment>
<keyword evidence="2" id="KW-0547">Nucleotide-binding</keyword>
<feature type="domain" description="ABC transporter" evidence="4">
    <location>
        <begin position="5"/>
        <end position="229"/>
    </location>
</feature>
<keyword evidence="6" id="KW-1185">Reference proteome</keyword>
<dbReference type="InterPro" id="IPR050093">
    <property type="entry name" value="ABC_SmlMolc_Importer"/>
</dbReference>
<keyword evidence="1" id="KW-0813">Transport</keyword>
<dbReference type="GO" id="GO:0005524">
    <property type="term" value="F:ATP binding"/>
    <property type="evidence" value="ECO:0007669"/>
    <property type="project" value="UniProtKB-KW"/>
</dbReference>
<dbReference type="PROSITE" id="PS00211">
    <property type="entry name" value="ABC_TRANSPORTER_1"/>
    <property type="match status" value="1"/>
</dbReference>
<evidence type="ECO:0000313" key="6">
    <source>
        <dbReference type="Proteomes" id="UP000228531"/>
    </source>
</evidence>
<dbReference type="OrthoDB" id="9802264at2"/>
<dbReference type="SUPFAM" id="SSF52540">
    <property type="entry name" value="P-loop containing nucleoside triphosphate hydrolases"/>
    <property type="match status" value="1"/>
</dbReference>
<name>A0A2M8W0E0_9RHOB</name>
<accession>A0A2M8W0E0</accession>
<dbReference type="InterPro" id="IPR027417">
    <property type="entry name" value="P-loop_NTPase"/>
</dbReference>
<dbReference type="InterPro" id="IPR003439">
    <property type="entry name" value="ABC_transporter-like_ATP-bd"/>
</dbReference>
<dbReference type="PANTHER" id="PTHR42781:SF9">
    <property type="entry name" value="AMINO ACID ABC TRANSPORTER, ATP-BINDING PROTEIN-RELATED"/>
    <property type="match status" value="1"/>
</dbReference>
<evidence type="ECO:0000256" key="2">
    <source>
        <dbReference type="ARBA" id="ARBA00022741"/>
    </source>
</evidence>
<evidence type="ECO:0000256" key="1">
    <source>
        <dbReference type="ARBA" id="ARBA00022448"/>
    </source>
</evidence>
<reference evidence="5 6" key="1">
    <citation type="submission" date="2017-11" db="EMBL/GenBank/DDBJ databases">
        <title>Genomic Encyclopedia of Archaeal and Bacterial Type Strains, Phase II (KMG-II): From Individual Species to Whole Genera.</title>
        <authorList>
            <person name="Goeker M."/>
        </authorList>
    </citation>
    <scope>NUCLEOTIDE SEQUENCE [LARGE SCALE GENOMIC DNA]</scope>
    <source>
        <strain evidence="5 6">DSM 29128</strain>
    </source>
</reference>
<sequence length="235" mass="25408">MLFPLNVTDAQTRRWGKILVGPVSLHLTGAGATVIIGPNGSGKTTLLHLLHGTARLHAGTIAWQVPMAEARAVQSFVFQRPVMLRRSVVDNIAYPLVIRGIRKSEARAQAHDWVKRIGLDEMADRPATSLSGGEQQKLALARAFITAPQVVFLDEPCAALDGRATAEIEAILQEQMAQGTRLILSTHDMGQARRLADEVVFLRAGQVHETGPATPFFSAPQTDAAHAFLNGDIVE</sequence>
<dbReference type="InterPro" id="IPR017871">
    <property type="entry name" value="ABC_transporter-like_CS"/>
</dbReference>
<dbReference type="InterPro" id="IPR003593">
    <property type="entry name" value="AAA+_ATPase"/>
</dbReference>
<dbReference type="Proteomes" id="UP000228531">
    <property type="component" value="Unassembled WGS sequence"/>
</dbReference>
<dbReference type="SMART" id="SM00382">
    <property type="entry name" value="AAA"/>
    <property type="match status" value="1"/>
</dbReference>
<evidence type="ECO:0000259" key="4">
    <source>
        <dbReference type="PROSITE" id="PS50893"/>
    </source>
</evidence>
<keyword evidence="3 5" id="KW-0067">ATP-binding</keyword>
<dbReference type="Gene3D" id="3.40.50.300">
    <property type="entry name" value="P-loop containing nucleotide triphosphate hydrolases"/>
    <property type="match status" value="1"/>
</dbReference>
<dbReference type="AlphaFoldDB" id="A0A2M8W0E0"/>
<gene>
    <name evidence="5" type="ORF">BC777_3440</name>
</gene>
<organism evidence="5 6">
    <name type="scientific">Yoonia maricola</name>
    <dbReference type="NCBI Taxonomy" id="420999"/>
    <lineage>
        <taxon>Bacteria</taxon>
        <taxon>Pseudomonadati</taxon>
        <taxon>Pseudomonadota</taxon>
        <taxon>Alphaproteobacteria</taxon>
        <taxon>Rhodobacterales</taxon>
        <taxon>Paracoccaceae</taxon>
        <taxon>Yoonia</taxon>
    </lineage>
</organism>
<dbReference type="RefSeq" id="WP_100369387.1">
    <property type="nucleotide sequence ID" value="NZ_PGTY01000004.1"/>
</dbReference>
<evidence type="ECO:0000313" key="5">
    <source>
        <dbReference type="EMBL" id="PJI84382.1"/>
    </source>
</evidence>
<dbReference type="Pfam" id="PF00005">
    <property type="entry name" value="ABC_tran"/>
    <property type="match status" value="1"/>
</dbReference>